<dbReference type="AlphaFoldDB" id="A0A9P5Y9H4"/>
<reference evidence="1" key="1">
    <citation type="submission" date="2020-11" db="EMBL/GenBank/DDBJ databases">
        <authorList>
            <consortium name="DOE Joint Genome Institute"/>
            <person name="Ahrendt S."/>
            <person name="Riley R."/>
            <person name="Andreopoulos W."/>
            <person name="Labutti K."/>
            <person name="Pangilinan J."/>
            <person name="Ruiz-Duenas F.J."/>
            <person name="Barrasa J.M."/>
            <person name="Sanchez-Garcia M."/>
            <person name="Camarero S."/>
            <person name="Miyauchi S."/>
            <person name="Serrano A."/>
            <person name="Linde D."/>
            <person name="Babiker R."/>
            <person name="Drula E."/>
            <person name="Ayuso-Fernandez I."/>
            <person name="Pacheco R."/>
            <person name="Padilla G."/>
            <person name="Ferreira P."/>
            <person name="Barriuso J."/>
            <person name="Kellner H."/>
            <person name="Castanera R."/>
            <person name="Alfaro M."/>
            <person name="Ramirez L."/>
            <person name="Pisabarro A.G."/>
            <person name="Kuo A."/>
            <person name="Tritt A."/>
            <person name="Lipzen A."/>
            <person name="He G."/>
            <person name="Yan M."/>
            <person name="Ng V."/>
            <person name="Cullen D."/>
            <person name="Martin F."/>
            <person name="Rosso M.-N."/>
            <person name="Henrissat B."/>
            <person name="Hibbett D."/>
            <person name="Martinez A.T."/>
            <person name="Grigoriev I.V."/>
        </authorList>
    </citation>
    <scope>NUCLEOTIDE SEQUENCE</scope>
    <source>
        <strain evidence="1">CBS 247.69</strain>
    </source>
</reference>
<comment type="caution">
    <text evidence="1">The sequence shown here is derived from an EMBL/GenBank/DDBJ whole genome shotgun (WGS) entry which is preliminary data.</text>
</comment>
<dbReference type="Proteomes" id="UP000807353">
    <property type="component" value="Unassembled WGS sequence"/>
</dbReference>
<dbReference type="EMBL" id="MU150252">
    <property type="protein sequence ID" value="KAF9464743.1"/>
    <property type="molecule type" value="Genomic_DNA"/>
</dbReference>
<sequence length="228" mass="25203">MFNITFSRLTIIQAVGRQRHLFSSVLLTQTRKIGNVADHIEEAKFRGISTKENNIILRTQEYERNKNLNHFAFSKDSPVVVTGARAFSTTLTRNSEGFIPGIPPASQSTPPPPKVFMNTNIPDISEPTPDLPIQIPYVPDFWESASMDRDPMNEEPLPKLLVVAGAETHPNGGPSHNLHDENAPTEIVKLADARISLKGGGGLWDDLVEDLGLPPTKKLRAVFLKTFS</sequence>
<organism evidence="1 2">
    <name type="scientific">Collybia nuda</name>
    <dbReference type="NCBI Taxonomy" id="64659"/>
    <lineage>
        <taxon>Eukaryota</taxon>
        <taxon>Fungi</taxon>
        <taxon>Dikarya</taxon>
        <taxon>Basidiomycota</taxon>
        <taxon>Agaricomycotina</taxon>
        <taxon>Agaricomycetes</taxon>
        <taxon>Agaricomycetidae</taxon>
        <taxon>Agaricales</taxon>
        <taxon>Tricholomatineae</taxon>
        <taxon>Clitocybaceae</taxon>
        <taxon>Collybia</taxon>
    </lineage>
</organism>
<evidence type="ECO:0000313" key="1">
    <source>
        <dbReference type="EMBL" id="KAF9464743.1"/>
    </source>
</evidence>
<evidence type="ECO:0000313" key="2">
    <source>
        <dbReference type="Proteomes" id="UP000807353"/>
    </source>
</evidence>
<accession>A0A9P5Y9H4</accession>
<name>A0A9P5Y9H4_9AGAR</name>
<proteinExistence type="predicted"/>
<keyword evidence="2" id="KW-1185">Reference proteome</keyword>
<gene>
    <name evidence="1" type="ORF">BDZ94DRAFT_1255804</name>
</gene>
<dbReference type="OrthoDB" id="445357at2759"/>
<protein>
    <submittedName>
        <fullName evidence="1">Uncharacterized protein</fullName>
    </submittedName>
</protein>